<comment type="caution">
    <text evidence="1">The sequence shown here is derived from an EMBL/GenBank/DDBJ whole genome shotgun (WGS) entry which is preliminary data.</text>
</comment>
<accession>A0ACC1J7B9</accession>
<reference evidence="1" key="1">
    <citation type="submission" date="2022-07" db="EMBL/GenBank/DDBJ databases">
        <title>Phylogenomic reconstructions and comparative analyses of Kickxellomycotina fungi.</title>
        <authorList>
            <person name="Reynolds N.K."/>
            <person name="Stajich J.E."/>
            <person name="Barry K."/>
            <person name="Grigoriev I.V."/>
            <person name="Crous P."/>
            <person name="Smith M.E."/>
        </authorList>
    </citation>
    <scope>NUCLEOTIDE SEQUENCE</scope>
    <source>
        <strain evidence="1">NRRL 5244</strain>
    </source>
</reference>
<organism evidence="1 2">
    <name type="scientific">Linderina macrospora</name>
    <dbReference type="NCBI Taxonomy" id="4868"/>
    <lineage>
        <taxon>Eukaryota</taxon>
        <taxon>Fungi</taxon>
        <taxon>Fungi incertae sedis</taxon>
        <taxon>Zoopagomycota</taxon>
        <taxon>Kickxellomycotina</taxon>
        <taxon>Kickxellomycetes</taxon>
        <taxon>Kickxellales</taxon>
        <taxon>Kickxellaceae</taxon>
        <taxon>Linderina</taxon>
    </lineage>
</organism>
<sequence length="299" mass="32395">MAPKVIVTGASGLLGRAVVAELEQRSFTVVGTAFTRSTATLRKLDLSDSAAVSAFIAAEQPQAIIHCAAEKRPDVAEQNREATEQLNAYVPGHLADLAKQHDAFFVYISTDYVFDGTSPPYQTGDVPNPLNFYGRTKLAGERAVLANNPQAAILRVPILYGPAKDPKESAVNVLLDIVKGSKQVMMDDYQKRFPTCTEDVARVLADMTELSVGAAGESVAGVLHFSAKLEMTKYAMCQVFANILGITSLDHVQPVRDKPTEAVASRPDNTQLATDALEQLGISVAYVDFTAWWTRYLTN</sequence>
<evidence type="ECO:0000313" key="2">
    <source>
        <dbReference type="Proteomes" id="UP001150603"/>
    </source>
</evidence>
<evidence type="ECO:0000313" key="1">
    <source>
        <dbReference type="EMBL" id="KAJ1940535.1"/>
    </source>
</evidence>
<dbReference type="EMBL" id="JANBPW010002516">
    <property type="protein sequence ID" value="KAJ1940535.1"/>
    <property type="molecule type" value="Genomic_DNA"/>
</dbReference>
<gene>
    <name evidence="1" type="ORF">FBU59_003781</name>
</gene>
<proteinExistence type="predicted"/>
<name>A0ACC1J7B9_9FUNG</name>
<protein>
    <submittedName>
        <fullName evidence="1">Uncharacterized protein</fullName>
    </submittedName>
</protein>
<dbReference type="Proteomes" id="UP001150603">
    <property type="component" value="Unassembled WGS sequence"/>
</dbReference>
<keyword evidence="2" id="KW-1185">Reference proteome</keyword>